<proteinExistence type="predicted"/>
<evidence type="ECO:0000256" key="1">
    <source>
        <dbReference type="SAM" id="MobiDB-lite"/>
    </source>
</evidence>
<organism evidence="3 4">
    <name type="scientific">Armillaria novae-zelandiae</name>
    <dbReference type="NCBI Taxonomy" id="153914"/>
    <lineage>
        <taxon>Eukaryota</taxon>
        <taxon>Fungi</taxon>
        <taxon>Dikarya</taxon>
        <taxon>Basidiomycota</taxon>
        <taxon>Agaricomycotina</taxon>
        <taxon>Agaricomycetes</taxon>
        <taxon>Agaricomycetidae</taxon>
        <taxon>Agaricales</taxon>
        <taxon>Marasmiineae</taxon>
        <taxon>Physalacriaceae</taxon>
        <taxon>Armillaria</taxon>
    </lineage>
</organism>
<accession>A0AA39PX91</accession>
<keyword evidence="4" id="KW-1185">Reference proteome</keyword>
<dbReference type="EMBL" id="JAUEPR010000001">
    <property type="protein sequence ID" value="KAK0490793.1"/>
    <property type="molecule type" value="Genomic_DNA"/>
</dbReference>
<evidence type="ECO:0000313" key="4">
    <source>
        <dbReference type="Proteomes" id="UP001175227"/>
    </source>
</evidence>
<feature type="signal peptide" evidence="2">
    <location>
        <begin position="1"/>
        <end position="19"/>
    </location>
</feature>
<dbReference type="AlphaFoldDB" id="A0AA39PX91"/>
<protein>
    <recommendedName>
        <fullName evidence="5">Secreted protein</fullName>
    </recommendedName>
</protein>
<name>A0AA39PX91_9AGAR</name>
<evidence type="ECO:0000256" key="2">
    <source>
        <dbReference type="SAM" id="SignalP"/>
    </source>
</evidence>
<keyword evidence="2" id="KW-0732">Signal</keyword>
<feature type="chain" id="PRO_5041367345" description="Secreted protein" evidence="2">
    <location>
        <begin position="20"/>
        <end position="132"/>
    </location>
</feature>
<dbReference type="Proteomes" id="UP001175227">
    <property type="component" value="Unassembled WGS sequence"/>
</dbReference>
<reference evidence="3" key="1">
    <citation type="submission" date="2023-06" db="EMBL/GenBank/DDBJ databases">
        <authorList>
            <consortium name="Lawrence Berkeley National Laboratory"/>
            <person name="Ahrendt S."/>
            <person name="Sahu N."/>
            <person name="Indic B."/>
            <person name="Wong-Bajracharya J."/>
            <person name="Merenyi Z."/>
            <person name="Ke H.-M."/>
            <person name="Monk M."/>
            <person name="Kocsube S."/>
            <person name="Drula E."/>
            <person name="Lipzen A."/>
            <person name="Balint B."/>
            <person name="Henrissat B."/>
            <person name="Andreopoulos B."/>
            <person name="Martin F.M."/>
            <person name="Harder C.B."/>
            <person name="Rigling D."/>
            <person name="Ford K.L."/>
            <person name="Foster G.D."/>
            <person name="Pangilinan J."/>
            <person name="Papanicolaou A."/>
            <person name="Barry K."/>
            <person name="LaButti K."/>
            <person name="Viragh M."/>
            <person name="Koriabine M."/>
            <person name="Yan M."/>
            <person name="Riley R."/>
            <person name="Champramary S."/>
            <person name="Plett K.L."/>
            <person name="Tsai I.J."/>
            <person name="Slot J."/>
            <person name="Sipos G."/>
            <person name="Plett J."/>
            <person name="Nagy L.G."/>
            <person name="Grigoriev I.V."/>
        </authorList>
    </citation>
    <scope>NUCLEOTIDE SEQUENCE</scope>
    <source>
        <strain evidence="3">ICMP 16352</strain>
    </source>
</reference>
<comment type="caution">
    <text evidence="3">The sequence shown here is derived from an EMBL/GenBank/DDBJ whole genome shotgun (WGS) entry which is preliminary data.</text>
</comment>
<evidence type="ECO:0008006" key="5">
    <source>
        <dbReference type="Google" id="ProtNLM"/>
    </source>
</evidence>
<feature type="region of interest" description="Disordered" evidence="1">
    <location>
        <begin position="68"/>
        <end position="132"/>
    </location>
</feature>
<evidence type="ECO:0000313" key="3">
    <source>
        <dbReference type="EMBL" id="KAK0490793.1"/>
    </source>
</evidence>
<gene>
    <name evidence="3" type="ORF">IW261DRAFT_1434141</name>
</gene>
<sequence>MHANLLYTFCLSVTTLVSEMNPLHICDVERKTFHTRLLRGARTWVRIPSEGINETVRSNRVEMVDRYHNRSDVNEEPLTPIRKLSRNQPKGGNYPSVRRQNKFRKSHAYINRPILERQDDQNGASDQKPDKE</sequence>